<proteinExistence type="predicted"/>
<keyword evidence="4" id="KW-1185">Reference proteome</keyword>
<evidence type="ECO:0000313" key="4">
    <source>
        <dbReference type="Proteomes" id="UP000035425"/>
    </source>
</evidence>
<dbReference type="Proteomes" id="UP000035425">
    <property type="component" value="Unassembled WGS sequence"/>
</dbReference>
<protein>
    <recommendedName>
        <fullName evidence="2">Alpha/beta hydrolase fold-3 domain-containing protein</fullName>
    </recommendedName>
</protein>
<accession>A0ABR5F1T8</accession>
<evidence type="ECO:0000313" key="3">
    <source>
        <dbReference type="EMBL" id="KLL10674.1"/>
    </source>
</evidence>
<dbReference type="PANTHER" id="PTHR48081:SF8">
    <property type="entry name" value="ALPHA_BETA HYDROLASE FOLD-3 DOMAIN-CONTAINING PROTEIN-RELATED"/>
    <property type="match status" value="1"/>
</dbReference>
<dbReference type="PANTHER" id="PTHR48081">
    <property type="entry name" value="AB HYDROLASE SUPERFAMILY PROTEIN C4A8.06C"/>
    <property type="match status" value="1"/>
</dbReference>
<dbReference type="SUPFAM" id="SSF53474">
    <property type="entry name" value="alpha/beta-Hydrolases"/>
    <property type="match status" value="1"/>
</dbReference>
<dbReference type="InterPro" id="IPR013094">
    <property type="entry name" value="AB_hydrolase_3"/>
</dbReference>
<evidence type="ECO:0000256" key="1">
    <source>
        <dbReference type="ARBA" id="ARBA00022801"/>
    </source>
</evidence>
<gene>
    <name evidence="3" type="ORF">FrCorBMG51_16645</name>
</gene>
<keyword evidence="1" id="KW-0378">Hydrolase</keyword>
<organism evidence="3 4">
    <name type="scientific">Protofrankia coriariae</name>
    <dbReference type="NCBI Taxonomy" id="1562887"/>
    <lineage>
        <taxon>Bacteria</taxon>
        <taxon>Bacillati</taxon>
        <taxon>Actinomycetota</taxon>
        <taxon>Actinomycetes</taxon>
        <taxon>Frankiales</taxon>
        <taxon>Frankiaceae</taxon>
        <taxon>Protofrankia</taxon>
    </lineage>
</organism>
<evidence type="ECO:0000259" key="2">
    <source>
        <dbReference type="Pfam" id="PF07859"/>
    </source>
</evidence>
<dbReference type="Pfam" id="PF07859">
    <property type="entry name" value="Abhydrolase_3"/>
    <property type="match status" value="1"/>
</dbReference>
<sequence length="310" mass="32858">MLGRFEELGVLPYDRMSVLQARESVAAGKRLQGPPEDVEQVEDLLVPGQVGRIPVRVYHPVGGAPLALVVYLHGGGWVTGSVDVADAPCRSLANATRCVVASVEYRLAPETPHPGPGEDCAAAVAWLAGHAGRWGVPPGRTVVCGDSAGGGLAAAVTLRARDRGGPPIAGQVLMYPALAPARGSRSASYRDNAEGFGLTRGGMEWFWDHYLACPDDGADPYAAPGRAADLTGLPPTLLVTAEYDVLRDEGIDYAARLRDAGVAVTAVHYDGLIHGFFWMAKVVDEARDLPDRIARWLHATLTEPVNARVD</sequence>
<dbReference type="Gene3D" id="3.40.50.1820">
    <property type="entry name" value="alpha/beta hydrolase"/>
    <property type="match status" value="1"/>
</dbReference>
<name>A0ABR5F1T8_9ACTN</name>
<dbReference type="InterPro" id="IPR050300">
    <property type="entry name" value="GDXG_lipolytic_enzyme"/>
</dbReference>
<comment type="caution">
    <text evidence="3">The sequence shown here is derived from an EMBL/GenBank/DDBJ whole genome shotgun (WGS) entry which is preliminary data.</text>
</comment>
<reference evidence="3 4" key="1">
    <citation type="submission" date="2014-12" db="EMBL/GenBank/DDBJ databases">
        <title>Frankia sp. BMG5.1 draft genome.</title>
        <authorList>
            <person name="Gtari M."/>
            <person name="Ghodhbane-Gtari F."/>
            <person name="Nouioui I."/>
            <person name="Ktari A."/>
            <person name="Hezbri K."/>
            <person name="Mimouni W."/>
            <person name="Sbissi I."/>
            <person name="Ayari A."/>
            <person name="Yamanaka T."/>
            <person name="Normand P."/>
            <person name="Tisa L.S."/>
            <person name="Boudabous A."/>
        </authorList>
    </citation>
    <scope>NUCLEOTIDE SEQUENCE [LARGE SCALE GENOMIC DNA]</scope>
    <source>
        <strain evidence="3 4">BMG5.1</strain>
    </source>
</reference>
<feature type="domain" description="Alpha/beta hydrolase fold-3" evidence="2">
    <location>
        <begin position="69"/>
        <end position="277"/>
    </location>
</feature>
<dbReference type="EMBL" id="JWIO01000028">
    <property type="protein sequence ID" value="KLL10674.1"/>
    <property type="molecule type" value="Genomic_DNA"/>
</dbReference>
<dbReference type="InterPro" id="IPR029058">
    <property type="entry name" value="AB_hydrolase_fold"/>
</dbReference>